<evidence type="ECO:0000256" key="1">
    <source>
        <dbReference type="SAM" id="Coils"/>
    </source>
</evidence>
<dbReference type="Proteomes" id="UP001519273">
    <property type="component" value="Unassembled WGS sequence"/>
</dbReference>
<reference evidence="2 3" key="1">
    <citation type="submission" date="2021-03" db="EMBL/GenBank/DDBJ databases">
        <title>Genomic Encyclopedia of Type Strains, Phase IV (KMG-IV): sequencing the most valuable type-strain genomes for metagenomic binning, comparative biology and taxonomic classification.</title>
        <authorList>
            <person name="Goeker M."/>
        </authorList>
    </citation>
    <scope>NUCLEOTIDE SEQUENCE [LARGE SCALE GENOMIC DNA]</scope>
    <source>
        <strain evidence="2 3">DSM 23491</strain>
    </source>
</reference>
<evidence type="ECO:0000313" key="3">
    <source>
        <dbReference type="Proteomes" id="UP001519273"/>
    </source>
</evidence>
<evidence type="ECO:0000313" key="2">
    <source>
        <dbReference type="EMBL" id="MBP1938300.1"/>
    </source>
</evidence>
<name>A0ABS4H6Y4_9BACL</name>
<proteinExistence type="predicted"/>
<comment type="caution">
    <text evidence="2">The sequence shown here is derived from an EMBL/GenBank/DDBJ whole genome shotgun (WGS) entry which is preliminary data.</text>
</comment>
<protein>
    <recommendedName>
        <fullName evidence="4">Non-ribosomal peptide synthetase module</fullName>
    </recommendedName>
</protein>
<dbReference type="EMBL" id="JAGGKP010000013">
    <property type="protein sequence ID" value="MBP1938300.1"/>
    <property type="molecule type" value="Genomic_DNA"/>
</dbReference>
<keyword evidence="1" id="KW-0175">Coiled coil</keyword>
<accession>A0ABS4H6Y4</accession>
<evidence type="ECO:0008006" key="4">
    <source>
        <dbReference type="Google" id="ProtNLM"/>
    </source>
</evidence>
<feature type="coiled-coil region" evidence="1">
    <location>
        <begin position="137"/>
        <end position="166"/>
    </location>
</feature>
<keyword evidence="3" id="KW-1185">Reference proteome</keyword>
<organism evidence="2 3">
    <name type="scientific">Paenibacillus sediminis</name>
    <dbReference type="NCBI Taxonomy" id="664909"/>
    <lineage>
        <taxon>Bacteria</taxon>
        <taxon>Bacillati</taxon>
        <taxon>Bacillota</taxon>
        <taxon>Bacilli</taxon>
        <taxon>Bacillales</taxon>
        <taxon>Paenibacillaceae</taxon>
        <taxon>Paenibacillus</taxon>
    </lineage>
</organism>
<gene>
    <name evidence="2" type="ORF">J2Z20_003220</name>
</gene>
<dbReference type="RefSeq" id="WP_209852530.1">
    <property type="nucleotide sequence ID" value="NZ_CBCRVE010000013.1"/>
</dbReference>
<sequence>MAKRLATEYVNARLEMSEAQMYRFVHEALDPLVHQKVKVLENGSQEIVLEDQNGEEIHLPFDKRDGFYVCELSVRLVNPRLTNAMRKLFVTYKGTGLVNRIYDGFIMVYFYKEGSVRKIVECSRESEKLVFEYKNTVEELERLYEAKDVELEISKIQRSINDLLDQRISADSSYQIQAIDESLRSYVQRLFVLEA</sequence>